<comment type="caution">
    <text evidence="1">The sequence shown here is derived from an EMBL/GenBank/DDBJ whole genome shotgun (WGS) entry which is preliminary data.</text>
</comment>
<evidence type="ECO:0000313" key="2">
    <source>
        <dbReference type="Proteomes" id="UP001057402"/>
    </source>
</evidence>
<organism evidence="1 2">
    <name type="scientific">Melastoma candidum</name>
    <dbReference type="NCBI Taxonomy" id="119954"/>
    <lineage>
        <taxon>Eukaryota</taxon>
        <taxon>Viridiplantae</taxon>
        <taxon>Streptophyta</taxon>
        <taxon>Embryophyta</taxon>
        <taxon>Tracheophyta</taxon>
        <taxon>Spermatophyta</taxon>
        <taxon>Magnoliopsida</taxon>
        <taxon>eudicotyledons</taxon>
        <taxon>Gunneridae</taxon>
        <taxon>Pentapetalae</taxon>
        <taxon>rosids</taxon>
        <taxon>malvids</taxon>
        <taxon>Myrtales</taxon>
        <taxon>Melastomataceae</taxon>
        <taxon>Melastomatoideae</taxon>
        <taxon>Melastomateae</taxon>
        <taxon>Melastoma</taxon>
    </lineage>
</organism>
<sequence>MPSSDKVKILYSHGGRILPVPPNRLSYVGGQTKLLSLDRRSATLPLLLSRLPTLPNSFSLKYQLPGLDLDALVSLVDHNDFLHMLYEYDCACSSAHKSPRLRLFLFPAPTESAPAPSINPDYLFGLDDPSGAGNSAGSDASPVDGGGEIFEDSIGGPNLMLLDEPGPAAVPEPARITVPGQMSSWYNHAMTMQPVAGPTRSACYAISAAPVAYYDGGRYLAGDSGYQYNPTQVMGYDGAGVQRLYYVFPQQSYQVGVEATGGVVGTEAKGAVGLAPLQQAPPCV</sequence>
<dbReference type="EMBL" id="CM042880">
    <property type="protein sequence ID" value="KAI4388677.1"/>
    <property type="molecule type" value="Genomic_DNA"/>
</dbReference>
<accession>A0ACB9SBP6</accession>
<evidence type="ECO:0000313" key="1">
    <source>
        <dbReference type="EMBL" id="KAI4388677.1"/>
    </source>
</evidence>
<protein>
    <submittedName>
        <fullName evidence="1">Uncharacterized protein</fullName>
    </submittedName>
</protein>
<keyword evidence="2" id="KW-1185">Reference proteome</keyword>
<dbReference type="Proteomes" id="UP001057402">
    <property type="component" value="Chromosome 1"/>
</dbReference>
<reference evidence="2" key="1">
    <citation type="journal article" date="2023" name="Front. Plant Sci.">
        <title>Chromosomal-level genome assembly of Melastoma candidum provides insights into trichome evolution.</title>
        <authorList>
            <person name="Zhong Y."/>
            <person name="Wu W."/>
            <person name="Sun C."/>
            <person name="Zou P."/>
            <person name="Liu Y."/>
            <person name="Dai S."/>
            <person name="Zhou R."/>
        </authorList>
    </citation>
    <scope>NUCLEOTIDE SEQUENCE [LARGE SCALE GENOMIC DNA]</scope>
</reference>
<gene>
    <name evidence="1" type="ORF">MLD38_000985</name>
</gene>
<name>A0ACB9SBP6_9MYRT</name>
<proteinExistence type="predicted"/>